<protein>
    <submittedName>
        <fullName evidence="1">Uncharacterized protein</fullName>
    </submittedName>
</protein>
<comment type="caution">
    <text evidence="1">The sequence shown here is derived from an EMBL/GenBank/DDBJ whole genome shotgun (WGS) entry which is preliminary data.</text>
</comment>
<organism evidence="1 2">
    <name type="scientific">Panicum virgatum</name>
    <name type="common">Blackwell switchgrass</name>
    <dbReference type="NCBI Taxonomy" id="38727"/>
    <lineage>
        <taxon>Eukaryota</taxon>
        <taxon>Viridiplantae</taxon>
        <taxon>Streptophyta</taxon>
        <taxon>Embryophyta</taxon>
        <taxon>Tracheophyta</taxon>
        <taxon>Spermatophyta</taxon>
        <taxon>Magnoliopsida</taxon>
        <taxon>Liliopsida</taxon>
        <taxon>Poales</taxon>
        <taxon>Poaceae</taxon>
        <taxon>PACMAD clade</taxon>
        <taxon>Panicoideae</taxon>
        <taxon>Panicodae</taxon>
        <taxon>Paniceae</taxon>
        <taxon>Panicinae</taxon>
        <taxon>Panicum</taxon>
        <taxon>Panicum sect. Hiantes</taxon>
    </lineage>
</organism>
<dbReference type="EMBL" id="CM029048">
    <property type="protein sequence ID" value="KAG2580784.1"/>
    <property type="molecule type" value="Genomic_DNA"/>
</dbReference>
<evidence type="ECO:0000313" key="1">
    <source>
        <dbReference type="EMBL" id="KAG2580784.1"/>
    </source>
</evidence>
<gene>
    <name evidence="1" type="ORF">PVAP13_6NG363901</name>
</gene>
<evidence type="ECO:0000313" key="2">
    <source>
        <dbReference type="Proteomes" id="UP000823388"/>
    </source>
</evidence>
<accession>A0A8T0R5D7</accession>
<reference evidence="1 2" key="1">
    <citation type="submission" date="2020-05" db="EMBL/GenBank/DDBJ databases">
        <title>WGS assembly of Panicum virgatum.</title>
        <authorList>
            <person name="Lovell J.T."/>
            <person name="Jenkins J."/>
            <person name="Shu S."/>
            <person name="Juenger T.E."/>
            <person name="Schmutz J."/>
        </authorList>
    </citation>
    <scope>NUCLEOTIDE SEQUENCE [LARGE SCALE GENOMIC DNA]</scope>
    <source>
        <strain evidence="2">cv. AP13</strain>
    </source>
</reference>
<dbReference type="Proteomes" id="UP000823388">
    <property type="component" value="Chromosome 6N"/>
</dbReference>
<name>A0A8T0R5D7_PANVG</name>
<dbReference type="AlphaFoldDB" id="A0A8T0R5D7"/>
<keyword evidence="2" id="KW-1185">Reference proteome</keyword>
<proteinExistence type="predicted"/>
<sequence>MIDLPKQAGPCDCMFFLWKYMEYWDGERLNIDINPFKGMIYRVELMHYSIFHPLNQADLPDELDVYRLGGRKIDWSRSH</sequence>